<feature type="region of interest" description="Disordered" evidence="2">
    <location>
        <begin position="1"/>
        <end position="22"/>
    </location>
</feature>
<name>A0A356LL76_9BURK</name>
<dbReference type="SUPFAM" id="SSF53807">
    <property type="entry name" value="Helical backbone' metal receptor"/>
    <property type="match status" value="1"/>
</dbReference>
<reference evidence="4 5" key="1">
    <citation type="journal article" date="2018" name="Nat. Biotechnol.">
        <title>A standardized bacterial taxonomy based on genome phylogeny substantially revises the tree of life.</title>
        <authorList>
            <person name="Parks D.H."/>
            <person name="Chuvochina M."/>
            <person name="Waite D.W."/>
            <person name="Rinke C."/>
            <person name="Skarshewski A."/>
            <person name="Chaumeil P.A."/>
            <person name="Hugenholtz P."/>
        </authorList>
    </citation>
    <scope>NUCLEOTIDE SEQUENCE [LARGE SCALE GENOMIC DNA]</scope>
    <source>
        <strain evidence="4">UBA10707</strain>
    </source>
</reference>
<dbReference type="CDD" id="cd01149">
    <property type="entry name" value="HutB"/>
    <property type="match status" value="1"/>
</dbReference>
<evidence type="ECO:0000313" key="4">
    <source>
        <dbReference type="EMBL" id="HBP31652.1"/>
    </source>
</evidence>
<dbReference type="InterPro" id="IPR002491">
    <property type="entry name" value="ABC_transptr_periplasmic_BD"/>
</dbReference>
<dbReference type="PROSITE" id="PS50983">
    <property type="entry name" value="FE_B12_PBP"/>
    <property type="match status" value="1"/>
</dbReference>
<dbReference type="AlphaFoldDB" id="A0A356LL76"/>
<gene>
    <name evidence="4" type="ORF">DD666_19850</name>
</gene>
<dbReference type="Gene3D" id="3.40.50.1980">
    <property type="entry name" value="Nitrogenase molybdenum iron protein domain"/>
    <property type="match status" value="2"/>
</dbReference>
<evidence type="ECO:0000256" key="1">
    <source>
        <dbReference type="ARBA" id="ARBA00022729"/>
    </source>
</evidence>
<proteinExistence type="predicted"/>
<dbReference type="InterPro" id="IPR054828">
    <property type="entry name" value="Vit_B12_bind_prot"/>
</dbReference>
<organism evidence="4 5">
    <name type="scientific">Advenella kashmirensis</name>
    <dbReference type="NCBI Taxonomy" id="310575"/>
    <lineage>
        <taxon>Bacteria</taxon>
        <taxon>Pseudomonadati</taxon>
        <taxon>Pseudomonadota</taxon>
        <taxon>Betaproteobacteria</taxon>
        <taxon>Burkholderiales</taxon>
        <taxon>Alcaligenaceae</taxon>
    </lineage>
</organism>
<evidence type="ECO:0000313" key="5">
    <source>
        <dbReference type="Proteomes" id="UP000264036"/>
    </source>
</evidence>
<evidence type="ECO:0000256" key="2">
    <source>
        <dbReference type="SAM" id="MobiDB-lite"/>
    </source>
</evidence>
<keyword evidence="1" id="KW-0732">Signal</keyword>
<evidence type="ECO:0000259" key="3">
    <source>
        <dbReference type="PROSITE" id="PS50983"/>
    </source>
</evidence>
<sequence>MNRFASNRWPLDGMAEPTKRNHPMKQNAVTRCLAVLAAASFFCGGASAQQAQRIVSLGGTVTEIIYDLKMQHTLVADDQSSLYPEAATKLPRVGYYRAVPAEGVLSLKPDLVIASENAGPPASLEKVRSVGVKVVTVSDKPTVDSLYERIEQIAQALDVPEKGKALAAEIQANVKQAQARPSDSLRTVLILNRTGAKLMAGGDTTASAIMEMAGLENVLKPQRGYKPVSAESLLALKPEMIIVTSGSLQAAGGIDKFKSDPAIAFTPAVKNNRIVVMDDLLALGMGPRVGLAISQLKAAAGYAN</sequence>
<dbReference type="EMBL" id="DOEK01000042">
    <property type="protein sequence ID" value="HBP31652.1"/>
    <property type="molecule type" value="Genomic_DNA"/>
</dbReference>
<accession>A0A356LL76</accession>
<dbReference type="NCBIfam" id="NF038402">
    <property type="entry name" value="TroA_like"/>
    <property type="match status" value="1"/>
</dbReference>
<feature type="domain" description="Fe/B12 periplasmic-binding" evidence="3">
    <location>
        <begin position="53"/>
        <end position="304"/>
    </location>
</feature>
<comment type="caution">
    <text evidence="4">The sequence shown here is derived from an EMBL/GenBank/DDBJ whole genome shotgun (WGS) entry which is preliminary data.</text>
</comment>
<protein>
    <submittedName>
        <fullName evidence="4">Hemin ABC transporter substrate-binding protein</fullName>
    </submittedName>
</protein>
<dbReference type="InterPro" id="IPR050902">
    <property type="entry name" value="ABC_Transporter_SBP"/>
</dbReference>
<dbReference type="PANTHER" id="PTHR30535:SF4">
    <property type="entry name" value="HEMIN-BINDING PERIPLASMIC PROTEIN HMUT"/>
    <property type="match status" value="1"/>
</dbReference>
<dbReference type="Pfam" id="PF01497">
    <property type="entry name" value="Peripla_BP_2"/>
    <property type="match status" value="1"/>
</dbReference>
<dbReference type="Proteomes" id="UP000264036">
    <property type="component" value="Unassembled WGS sequence"/>
</dbReference>
<dbReference type="PANTHER" id="PTHR30535">
    <property type="entry name" value="VITAMIN B12-BINDING PROTEIN"/>
    <property type="match status" value="1"/>
</dbReference>